<feature type="transmembrane region" description="Helical" evidence="1">
    <location>
        <begin position="219"/>
        <end position="239"/>
    </location>
</feature>
<keyword evidence="1" id="KW-0812">Transmembrane</keyword>
<protein>
    <submittedName>
        <fullName evidence="2">Uncharacterized protein</fullName>
    </submittedName>
</protein>
<keyword evidence="1" id="KW-1133">Transmembrane helix</keyword>
<dbReference type="Proteomes" id="UP000603352">
    <property type="component" value="Unassembled WGS sequence"/>
</dbReference>
<feature type="transmembrane region" description="Helical" evidence="1">
    <location>
        <begin position="259"/>
        <end position="280"/>
    </location>
</feature>
<accession>A0ABQ1IQ78</accession>
<evidence type="ECO:0000313" key="3">
    <source>
        <dbReference type="Proteomes" id="UP000603352"/>
    </source>
</evidence>
<feature type="transmembrane region" description="Helical" evidence="1">
    <location>
        <begin position="289"/>
        <end position="310"/>
    </location>
</feature>
<feature type="transmembrane region" description="Helical" evidence="1">
    <location>
        <begin position="12"/>
        <end position="29"/>
    </location>
</feature>
<evidence type="ECO:0000313" key="2">
    <source>
        <dbReference type="EMBL" id="GGB48431.1"/>
    </source>
</evidence>
<feature type="transmembrane region" description="Helical" evidence="1">
    <location>
        <begin position="185"/>
        <end position="207"/>
    </location>
</feature>
<reference evidence="3" key="1">
    <citation type="journal article" date="2019" name="Int. J. Syst. Evol. Microbiol.">
        <title>The Global Catalogue of Microorganisms (GCM) 10K type strain sequencing project: providing services to taxonomists for standard genome sequencing and annotation.</title>
        <authorList>
            <consortium name="The Broad Institute Genomics Platform"/>
            <consortium name="The Broad Institute Genome Sequencing Center for Infectious Disease"/>
            <person name="Wu L."/>
            <person name="Ma J."/>
        </authorList>
    </citation>
    <scope>NUCLEOTIDE SEQUENCE [LARGE SCALE GENOMIC DNA]</scope>
    <source>
        <strain evidence="3">CGMCC 1.10188</strain>
    </source>
</reference>
<dbReference type="EMBL" id="BMDZ01000039">
    <property type="protein sequence ID" value="GGB48431.1"/>
    <property type="molecule type" value="Genomic_DNA"/>
</dbReference>
<gene>
    <name evidence="2" type="ORF">GCM10011505_31870</name>
</gene>
<name>A0ABQ1IQ78_9PROT</name>
<feature type="transmembrane region" description="Helical" evidence="1">
    <location>
        <begin position="316"/>
        <end position="340"/>
    </location>
</feature>
<dbReference type="PANTHER" id="PTHR43044">
    <property type="match status" value="1"/>
</dbReference>
<feature type="transmembrane region" description="Helical" evidence="1">
    <location>
        <begin position="35"/>
        <end position="56"/>
    </location>
</feature>
<sequence>MSRRGWDRRPVAAIAGAACCAAALLLTIADPRAALAGWLGGFALWSGVPIGALALVMMMRLLPGPWRDALRQPGEAALLLLPLAAVAALPVLFGLPALYDWAGTGGADETARTAYRAAYLDRWTFSLRTVVFFAVAIGLAALLLTRRGRPKAVASAGLIGFVLLDTTMAVDWLMSLDPDFHSSGFGLYILANQITMALLAMVSARLLSGDGGRHTGIPGGLILTMLLFWGYFAFMQYFIIWSGNLPQGARWYQHRNSGLWAVASQTMIALHMGPALLLLFPPIRHSRRWLAGLCGLIFVGKLVEMTWLVVPEAGEAKALAVVALVLSVAGLGLIGLAACATARRWAERRRQTREAPS</sequence>
<feature type="transmembrane region" description="Helical" evidence="1">
    <location>
        <begin position="125"/>
        <end position="145"/>
    </location>
</feature>
<feature type="transmembrane region" description="Helical" evidence="1">
    <location>
        <begin position="77"/>
        <end position="99"/>
    </location>
</feature>
<keyword evidence="3" id="KW-1185">Reference proteome</keyword>
<keyword evidence="1" id="KW-0472">Membrane</keyword>
<feature type="transmembrane region" description="Helical" evidence="1">
    <location>
        <begin position="152"/>
        <end position="173"/>
    </location>
</feature>
<organism evidence="2 3">
    <name type="scientific">Tistrella bauzanensis</name>
    <dbReference type="NCBI Taxonomy" id="657419"/>
    <lineage>
        <taxon>Bacteria</taxon>
        <taxon>Pseudomonadati</taxon>
        <taxon>Pseudomonadota</taxon>
        <taxon>Alphaproteobacteria</taxon>
        <taxon>Geminicoccales</taxon>
        <taxon>Geminicoccaceae</taxon>
        <taxon>Tistrella</taxon>
    </lineage>
</organism>
<dbReference type="PANTHER" id="PTHR43044:SF1">
    <property type="entry name" value="QUINOL:CYTOCHROME C OXIDOREDUCTASE QUINONE-BINDING SUBUNIT 2"/>
    <property type="match status" value="1"/>
</dbReference>
<proteinExistence type="predicted"/>
<comment type="caution">
    <text evidence="2">The sequence shown here is derived from an EMBL/GenBank/DDBJ whole genome shotgun (WGS) entry which is preliminary data.</text>
</comment>
<dbReference type="RefSeq" id="WP_188579655.1">
    <property type="nucleotide sequence ID" value="NZ_BMDZ01000039.1"/>
</dbReference>
<evidence type="ECO:0000256" key="1">
    <source>
        <dbReference type="SAM" id="Phobius"/>
    </source>
</evidence>